<dbReference type="GO" id="GO:0003677">
    <property type="term" value="F:DNA binding"/>
    <property type="evidence" value="ECO:0007669"/>
    <property type="project" value="UniProtKB-UniRule"/>
</dbReference>
<dbReference type="AlphaFoldDB" id="A0ABD1DKH3"/>
<evidence type="ECO:0000313" key="9">
    <source>
        <dbReference type="Proteomes" id="UP001562425"/>
    </source>
</evidence>
<evidence type="ECO:0000313" key="8">
    <source>
        <dbReference type="EMBL" id="KAL1400239.1"/>
    </source>
</evidence>
<dbReference type="InterPro" id="IPR001766">
    <property type="entry name" value="Fork_head_dom"/>
</dbReference>
<keyword evidence="9" id="KW-1185">Reference proteome</keyword>
<dbReference type="SMART" id="SM00339">
    <property type="entry name" value="FH"/>
    <property type="match status" value="1"/>
</dbReference>
<sequence>MLPYSSYAAALDQIHSINQELSLLGSSGGRYFPLDVGVGGGFGPQPGGYLGLNQWSLPFSFLKAAHRPEKPPFSYIALIAMAISSAPKQRLTLSGIYKYIMDNFPYYRENKQGWQNSIRHNLSLNDCFVKVPRDKSSPSRSGSSSGRTSTDGAELSDGGGSNGSSGGAGGGKGSYWMLDPSANDMFEQGNYRRRRTRRQRSAKMILNGHIHQSAPPPPPFGMAFPPTSVAAAAAAAALATAEFIKTTSQATGGSSISSNSSGIPDDFHHLIGGHNLDGVVSNCYHSMSLLPSFPAASSGQRTTSLPGHRRGQVPLSPCPSTSSSPAEQFEASGGPPILANGIVKRDFDDGTDSGGAPGEGALTAFPGVGIGHQASAWESACPPWWEQPLQPTFLPHPTDCSKYLTCVSGETVAKSCPNGLHWNNLRKICDLPWVASCNPRPVDCSFGQLLPHVDCDKYYLCLDNSRKVVLYCPQYLHFNERSKKCVYWCNTSNYNTTSNNSGTCFNNFDHISTNYYLARVHYIGSSG</sequence>
<dbReference type="Pfam" id="PF01607">
    <property type="entry name" value="CBM_14"/>
    <property type="match status" value="2"/>
</dbReference>
<evidence type="ECO:0000256" key="1">
    <source>
        <dbReference type="ARBA" id="ARBA00022473"/>
    </source>
</evidence>
<comment type="caution">
    <text evidence="8">The sequence shown here is derived from an EMBL/GenBank/DDBJ whole genome shotgun (WGS) entry which is preliminary data.</text>
</comment>
<keyword evidence="1" id="KW-0217">Developmental protein</keyword>
<dbReference type="SUPFAM" id="SSF46785">
    <property type="entry name" value="Winged helix' DNA-binding domain"/>
    <property type="match status" value="1"/>
</dbReference>
<feature type="domain" description="Chitin-binding type-2" evidence="7">
    <location>
        <begin position="378"/>
        <end position="439"/>
    </location>
</feature>
<dbReference type="Gene3D" id="1.10.10.10">
    <property type="entry name" value="Winged helix-like DNA-binding domain superfamily/Winged helix DNA-binding domain"/>
    <property type="match status" value="1"/>
</dbReference>
<dbReference type="GO" id="GO:0005634">
    <property type="term" value="C:nucleus"/>
    <property type="evidence" value="ECO:0007669"/>
    <property type="project" value="UniProtKB-SubCell"/>
</dbReference>
<dbReference type="InterPro" id="IPR002557">
    <property type="entry name" value="Chitin-bd_dom"/>
</dbReference>
<dbReference type="InterPro" id="IPR018122">
    <property type="entry name" value="TF_fork_head_CS_1"/>
</dbReference>
<dbReference type="PROSITE" id="PS50039">
    <property type="entry name" value="FORK_HEAD_3"/>
    <property type="match status" value="1"/>
</dbReference>
<dbReference type="FunFam" id="1.10.10.10:FF:000598">
    <property type="entry name" value="forkhead box protein I1 isoform X2"/>
    <property type="match status" value="1"/>
</dbReference>
<reference evidence="8 9" key="1">
    <citation type="submission" date="2024-05" db="EMBL/GenBank/DDBJ databases">
        <title>Culex pipiens pipiens assembly and annotation.</title>
        <authorList>
            <person name="Alout H."/>
            <person name="Durand T."/>
        </authorList>
    </citation>
    <scope>NUCLEOTIDE SEQUENCE [LARGE SCALE GENOMIC DNA]</scope>
    <source>
        <strain evidence="8">HA-2024</strain>
        <tissue evidence="8">Whole body</tissue>
    </source>
</reference>
<dbReference type="PROSITE" id="PS50940">
    <property type="entry name" value="CHIT_BIND_II"/>
    <property type="match status" value="2"/>
</dbReference>
<dbReference type="InterPro" id="IPR050211">
    <property type="entry name" value="FOX_domain-containing"/>
</dbReference>
<feature type="compositionally biased region" description="Polar residues" evidence="5">
    <location>
        <begin position="295"/>
        <end position="305"/>
    </location>
</feature>
<dbReference type="Proteomes" id="UP001562425">
    <property type="component" value="Unassembled WGS sequence"/>
</dbReference>
<keyword evidence="3 4" id="KW-0539">Nucleus</keyword>
<evidence type="ECO:0000256" key="4">
    <source>
        <dbReference type="PROSITE-ProRule" id="PRU00089"/>
    </source>
</evidence>
<evidence type="ECO:0000259" key="6">
    <source>
        <dbReference type="PROSITE" id="PS50039"/>
    </source>
</evidence>
<evidence type="ECO:0000259" key="7">
    <source>
        <dbReference type="PROSITE" id="PS50940"/>
    </source>
</evidence>
<feature type="domain" description="Chitin-binding type-2" evidence="7">
    <location>
        <begin position="441"/>
        <end position="487"/>
    </location>
</feature>
<evidence type="ECO:0000256" key="2">
    <source>
        <dbReference type="ARBA" id="ARBA00023125"/>
    </source>
</evidence>
<dbReference type="PROSITE" id="PS00657">
    <property type="entry name" value="FORK_HEAD_1"/>
    <property type="match status" value="1"/>
</dbReference>
<evidence type="ECO:0000256" key="3">
    <source>
        <dbReference type="ARBA" id="ARBA00023242"/>
    </source>
</evidence>
<name>A0ABD1DKH3_CULPP</name>
<feature type="compositionally biased region" description="Low complexity" evidence="5">
    <location>
        <begin position="138"/>
        <end position="150"/>
    </location>
</feature>
<dbReference type="PROSITE" id="PS00658">
    <property type="entry name" value="FORK_HEAD_2"/>
    <property type="match status" value="1"/>
</dbReference>
<accession>A0ABD1DKH3</accession>
<dbReference type="Pfam" id="PF00250">
    <property type="entry name" value="Forkhead"/>
    <property type="match status" value="1"/>
</dbReference>
<feature type="domain" description="Fork-head" evidence="6">
    <location>
        <begin position="70"/>
        <end position="196"/>
    </location>
</feature>
<feature type="compositionally biased region" description="Low complexity" evidence="5">
    <location>
        <begin position="314"/>
        <end position="325"/>
    </location>
</feature>
<feature type="DNA-binding region" description="Fork-head" evidence="4">
    <location>
        <begin position="70"/>
        <end position="196"/>
    </location>
</feature>
<dbReference type="SMART" id="SM00494">
    <property type="entry name" value="ChtBD2"/>
    <property type="match status" value="2"/>
</dbReference>
<evidence type="ECO:0008006" key="10">
    <source>
        <dbReference type="Google" id="ProtNLM"/>
    </source>
</evidence>
<feature type="region of interest" description="Disordered" evidence="5">
    <location>
        <begin position="295"/>
        <end position="335"/>
    </location>
</feature>
<dbReference type="Gene3D" id="2.170.140.10">
    <property type="entry name" value="Chitin binding domain"/>
    <property type="match status" value="2"/>
</dbReference>
<dbReference type="InterPro" id="IPR036390">
    <property type="entry name" value="WH_DNA-bd_sf"/>
</dbReference>
<feature type="compositionally biased region" description="Gly residues" evidence="5">
    <location>
        <begin position="157"/>
        <end position="173"/>
    </location>
</feature>
<dbReference type="SUPFAM" id="SSF57625">
    <property type="entry name" value="Invertebrate chitin-binding proteins"/>
    <property type="match status" value="2"/>
</dbReference>
<dbReference type="EMBL" id="JBEHCU010005309">
    <property type="protein sequence ID" value="KAL1400239.1"/>
    <property type="molecule type" value="Genomic_DNA"/>
</dbReference>
<organism evidence="8 9">
    <name type="scientific">Culex pipiens pipiens</name>
    <name type="common">Northern house mosquito</name>
    <dbReference type="NCBI Taxonomy" id="38569"/>
    <lineage>
        <taxon>Eukaryota</taxon>
        <taxon>Metazoa</taxon>
        <taxon>Ecdysozoa</taxon>
        <taxon>Arthropoda</taxon>
        <taxon>Hexapoda</taxon>
        <taxon>Insecta</taxon>
        <taxon>Pterygota</taxon>
        <taxon>Neoptera</taxon>
        <taxon>Endopterygota</taxon>
        <taxon>Diptera</taxon>
        <taxon>Nematocera</taxon>
        <taxon>Culicoidea</taxon>
        <taxon>Culicidae</taxon>
        <taxon>Culicinae</taxon>
        <taxon>Culicini</taxon>
        <taxon>Culex</taxon>
        <taxon>Culex</taxon>
    </lineage>
</organism>
<keyword evidence="2 4" id="KW-0238">DNA-binding</keyword>
<dbReference type="PANTHER" id="PTHR11829:SF388">
    <property type="entry name" value="FORK HEAD DOMAIN-CONTAINING PROTEIN L1-RELATED"/>
    <property type="match status" value="1"/>
</dbReference>
<dbReference type="PRINTS" id="PR00053">
    <property type="entry name" value="FORKHEAD"/>
</dbReference>
<feature type="region of interest" description="Disordered" evidence="5">
    <location>
        <begin position="132"/>
        <end position="174"/>
    </location>
</feature>
<evidence type="ECO:0000256" key="5">
    <source>
        <dbReference type="SAM" id="MobiDB-lite"/>
    </source>
</evidence>
<proteinExistence type="predicted"/>
<protein>
    <recommendedName>
        <fullName evidence="10">Fork-head domain-containing protein</fullName>
    </recommendedName>
</protein>
<gene>
    <name evidence="8" type="ORF">pipiens_007605</name>
</gene>
<dbReference type="InterPro" id="IPR036388">
    <property type="entry name" value="WH-like_DNA-bd_sf"/>
</dbReference>
<dbReference type="PANTHER" id="PTHR11829">
    <property type="entry name" value="FORKHEAD BOX PROTEIN"/>
    <property type="match status" value="1"/>
</dbReference>
<dbReference type="InterPro" id="IPR030456">
    <property type="entry name" value="TF_fork_head_CS_2"/>
</dbReference>
<dbReference type="InterPro" id="IPR036508">
    <property type="entry name" value="Chitin-bd_dom_sf"/>
</dbReference>
<comment type="subcellular location">
    <subcellularLocation>
        <location evidence="4">Nucleus</location>
    </subcellularLocation>
</comment>